<keyword evidence="2" id="KW-1185">Reference proteome</keyword>
<evidence type="ECO:0000313" key="1">
    <source>
        <dbReference type="EMBL" id="KAG0273477.1"/>
    </source>
</evidence>
<name>A0AAD4DB13_9FUNG</name>
<reference evidence="1" key="1">
    <citation type="journal article" date="2020" name="Fungal Divers.">
        <title>Resolving the Mortierellaceae phylogeny through synthesis of multi-gene phylogenetics and phylogenomics.</title>
        <authorList>
            <person name="Vandepol N."/>
            <person name="Liber J."/>
            <person name="Desiro A."/>
            <person name="Na H."/>
            <person name="Kennedy M."/>
            <person name="Barry K."/>
            <person name="Grigoriev I.V."/>
            <person name="Miller A.N."/>
            <person name="O'Donnell K."/>
            <person name="Stajich J.E."/>
            <person name="Bonito G."/>
        </authorList>
    </citation>
    <scope>NUCLEOTIDE SEQUENCE</scope>
    <source>
        <strain evidence="1">NRRL 28262</strain>
    </source>
</reference>
<organism evidence="1 2">
    <name type="scientific">Linnemannia exigua</name>
    <dbReference type="NCBI Taxonomy" id="604196"/>
    <lineage>
        <taxon>Eukaryota</taxon>
        <taxon>Fungi</taxon>
        <taxon>Fungi incertae sedis</taxon>
        <taxon>Mucoromycota</taxon>
        <taxon>Mortierellomycotina</taxon>
        <taxon>Mortierellomycetes</taxon>
        <taxon>Mortierellales</taxon>
        <taxon>Mortierellaceae</taxon>
        <taxon>Linnemannia</taxon>
    </lineage>
</organism>
<gene>
    <name evidence="1" type="ORF">BGZ95_010718</name>
</gene>
<protein>
    <recommendedName>
        <fullName evidence="3">ATP-dependent DNA helicase</fullName>
    </recommendedName>
</protein>
<dbReference type="AlphaFoldDB" id="A0AAD4DB13"/>
<comment type="caution">
    <text evidence="1">The sequence shown here is derived from an EMBL/GenBank/DDBJ whole genome shotgun (WGS) entry which is preliminary data.</text>
</comment>
<proteinExistence type="predicted"/>
<dbReference type="Proteomes" id="UP001194580">
    <property type="component" value="Unassembled WGS sequence"/>
</dbReference>
<feature type="non-terminal residue" evidence="1">
    <location>
        <position position="94"/>
    </location>
</feature>
<evidence type="ECO:0008006" key="3">
    <source>
        <dbReference type="Google" id="ProtNLM"/>
    </source>
</evidence>
<dbReference type="EMBL" id="JAAAIL010000740">
    <property type="protein sequence ID" value="KAG0273477.1"/>
    <property type="molecule type" value="Genomic_DNA"/>
</dbReference>
<evidence type="ECO:0000313" key="2">
    <source>
        <dbReference type="Proteomes" id="UP001194580"/>
    </source>
</evidence>
<accession>A0AAD4DB13</accession>
<sequence length="94" mass="10452">MHTSNNSFGLFYPNINTGRLDSRDFIDKAILTTLNTDVNMLNRLATDMLPTGGTIEYLAQGAALDDWSNGMTTYLLEVLNSMNPSELPPFDLYS</sequence>